<organism evidence="2">
    <name type="scientific">Kwoniella bestiolae CBS 10118</name>
    <dbReference type="NCBI Taxonomy" id="1296100"/>
    <lineage>
        <taxon>Eukaryota</taxon>
        <taxon>Fungi</taxon>
        <taxon>Dikarya</taxon>
        <taxon>Basidiomycota</taxon>
        <taxon>Agaricomycotina</taxon>
        <taxon>Tremellomycetes</taxon>
        <taxon>Tremellales</taxon>
        <taxon>Cryptococcaceae</taxon>
        <taxon>Kwoniella</taxon>
    </lineage>
</organism>
<accession>A0A1B9FZH0</accession>
<feature type="compositionally biased region" description="Basic residues" evidence="1">
    <location>
        <begin position="214"/>
        <end position="225"/>
    </location>
</feature>
<dbReference type="STRING" id="1296100.A0A1B9FZH0"/>
<reference evidence="3" key="4">
    <citation type="submission" date="2024-02" db="EMBL/GenBank/DDBJ databases">
        <title>Comparative genomics of Cryptococcus and Kwoniella reveals pathogenesis evolution and contrasting modes of karyotype evolution via chromosome fusion or intercentromeric recombination.</title>
        <authorList>
            <person name="Coelho M.A."/>
            <person name="David-Palma M."/>
            <person name="Shea T."/>
            <person name="Bowers K."/>
            <person name="McGinley-Smith S."/>
            <person name="Mohammad A.W."/>
            <person name="Gnirke A."/>
            <person name="Yurkov A.M."/>
            <person name="Nowrousian M."/>
            <person name="Sun S."/>
            <person name="Cuomo C.A."/>
            <person name="Heitman J."/>
        </authorList>
    </citation>
    <scope>NUCLEOTIDE SEQUENCE</scope>
    <source>
        <strain evidence="3">CBS 10118</strain>
    </source>
</reference>
<keyword evidence="4" id="KW-1185">Reference proteome</keyword>
<dbReference type="KEGG" id="kbi:30210021"/>
<feature type="compositionally biased region" description="Basic and acidic residues" evidence="1">
    <location>
        <begin position="200"/>
        <end position="213"/>
    </location>
</feature>
<feature type="compositionally biased region" description="Basic and acidic residues" evidence="1">
    <location>
        <begin position="292"/>
        <end position="301"/>
    </location>
</feature>
<dbReference type="RefSeq" id="XP_019045233.1">
    <property type="nucleotide sequence ID" value="XM_019192236.1"/>
</dbReference>
<proteinExistence type="predicted"/>
<reference evidence="2" key="3">
    <citation type="submission" date="2014-01" db="EMBL/GenBank/DDBJ databases">
        <title>Evolution of pathogenesis and genome organization in the Tremellales.</title>
        <authorList>
            <person name="Cuomo C."/>
            <person name="Litvintseva A."/>
            <person name="Heitman J."/>
            <person name="Chen Y."/>
            <person name="Sun S."/>
            <person name="Springer D."/>
            <person name="Dromer F."/>
            <person name="Young S."/>
            <person name="Zeng Q."/>
            <person name="Chapman S."/>
            <person name="Gujja S."/>
            <person name="Saif S."/>
            <person name="Birren B."/>
        </authorList>
    </citation>
    <scope>NUCLEOTIDE SEQUENCE</scope>
    <source>
        <strain evidence="2">CBS 10118</strain>
    </source>
</reference>
<gene>
    <name evidence="2" type="ORF">I302_05622</name>
    <name evidence="3" type="ORF">I302_107113</name>
</gene>
<evidence type="ECO:0000313" key="4">
    <source>
        <dbReference type="Proteomes" id="UP000092730"/>
    </source>
</evidence>
<reference evidence="3" key="2">
    <citation type="submission" date="2013-07" db="EMBL/GenBank/DDBJ databases">
        <authorList>
            <consortium name="The Broad Institute Genome Sequencing Platform"/>
            <person name="Cuomo C."/>
            <person name="Litvintseva A."/>
            <person name="Chen Y."/>
            <person name="Heitman J."/>
            <person name="Sun S."/>
            <person name="Springer D."/>
            <person name="Dromer F."/>
            <person name="Young S.K."/>
            <person name="Zeng Q."/>
            <person name="Gargeya S."/>
            <person name="Fitzgerald M."/>
            <person name="Abouelleil A."/>
            <person name="Alvarado L."/>
            <person name="Berlin A.M."/>
            <person name="Chapman S.B."/>
            <person name="Dewar J."/>
            <person name="Goldberg J."/>
            <person name="Griggs A."/>
            <person name="Gujja S."/>
            <person name="Hansen M."/>
            <person name="Howarth C."/>
            <person name="Imamovic A."/>
            <person name="Larimer J."/>
            <person name="McCowan C."/>
            <person name="Murphy C."/>
            <person name="Pearson M."/>
            <person name="Priest M."/>
            <person name="Roberts A."/>
            <person name="Saif S."/>
            <person name="Shea T."/>
            <person name="Sykes S."/>
            <person name="Wortman J."/>
            <person name="Nusbaum C."/>
            <person name="Birren B."/>
        </authorList>
    </citation>
    <scope>NUCLEOTIDE SEQUENCE</scope>
    <source>
        <strain evidence="3">CBS 10118</strain>
    </source>
</reference>
<evidence type="ECO:0000313" key="2">
    <source>
        <dbReference type="EMBL" id="OCF24163.1"/>
    </source>
</evidence>
<dbReference type="Proteomes" id="UP000092730">
    <property type="component" value="Chromosome 5"/>
</dbReference>
<protein>
    <recommendedName>
        <fullName evidence="5">G-patch domain-containing protein</fullName>
    </recommendedName>
</protein>
<reference evidence="2" key="1">
    <citation type="submission" date="2013-07" db="EMBL/GenBank/DDBJ databases">
        <title>The Genome Sequence of Cryptococcus bestiolae CBS10118.</title>
        <authorList>
            <consortium name="The Broad Institute Genome Sequencing Platform"/>
            <person name="Cuomo C."/>
            <person name="Litvintseva A."/>
            <person name="Chen Y."/>
            <person name="Heitman J."/>
            <person name="Sun S."/>
            <person name="Springer D."/>
            <person name="Dromer F."/>
            <person name="Young S.K."/>
            <person name="Zeng Q."/>
            <person name="Gargeya S."/>
            <person name="Fitzgerald M."/>
            <person name="Abouelleil A."/>
            <person name="Alvarado L."/>
            <person name="Berlin A.M."/>
            <person name="Chapman S.B."/>
            <person name="Dewar J."/>
            <person name="Goldberg J."/>
            <person name="Griggs A."/>
            <person name="Gujja S."/>
            <person name="Hansen M."/>
            <person name="Howarth C."/>
            <person name="Imamovic A."/>
            <person name="Larimer J."/>
            <person name="McCowan C."/>
            <person name="Murphy C."/>
            <person name="Pearson M."/>
            <person name="Priest M."/>
            <person name="Roberts A."/>
            <person name="Saif S."/>
            <person name="Shea T."/>
            <person name="Sykes S."/>
            <person name="Wortman J."/>
            <person name="Nusbaum C."/>
            <person name="Birren B."/>
        </authorList>
    </citation>
    <scope>NUCLEOTIDE SEQUENCE [LARGE SCALE GENOMIC DNA]</scope>
    <source>
        <strain evidence="2">CBS 10118</strain>
    </source>
</reference>
<evidence type="ECO:0008006" key="5">
    <source>
        <dbReference type="Google" id="ProtNLM"/>
    </source>
</evidence>
<dbReference type="EMBL" id="CP144545">
    <property type="protein sequence ID" value="WVW85077.1"/>
    <property type="molecule type" value="Genomic_DNA"/>
</dbReference>
<sequence>MVAIHKKSKFDPAAHLHKHGWKGKGTALKHGHAIKPLAVVQKKTLSGIGKDRDEAVPFWDHIFAATAASLFSSPSPSVSPGPSSWAPPPVQADTKGRIISKPHELIVAKPKLSINAAARAGRELARRGLYSRFLRGKVLHIKESDEEESGGSASGVNTPKDVEEVEEALSDAGPSRMAGVAVDEEIVKSDRKGKKREKGKGKAKEEESTEERRARKAEKARRKAEKGKIRMAEGEGKNMSEVKSDKKKKKRKQDEGELAEAGDLENSASTTKAEKKRKRKQKASGEQNSEVWTRKESKSGDADEGIETERKKKKKKKSA</sequence>
<evidence type="ECO:0000256" key="1">
    <source>
        <dbReference type="SAM" id="MobiDB-lite"/>
    </source>
</evidence>
<evidence type="ECO:0000313" key="3">
    <source>
        <dbReference type="EMBL" id="WVW85077.1"/>
    </source>
</evidence>
<name>A0A1B9FZH0_9TREE</name>
<dbReference type="VEuPathDB" id="FungiDB:I302_05622"/>
<feature type="region of interest" description="Disordered" evidence="1">
    <location>
        <begin position="143"/>
        <end position="319"/>
    </location>
</feature>
<dbReference type="OrthoDB" id="3366546at2759"/>
<feature type="compositionally biased region" description="Basic and acidic residues" evidence="1">
    <location>
        <begin position="226"/>
        <end position="244"/>
    </location>
</feature>
<dbReference type="EMBL" id="KI894022">
    <property type="protein sequence ID" value="OCF24163.1"/>
    <property type="molecule type" value="Genomic_DNA"/>
</dbReference>
<dbReference type="AlphaFoldDB" id="A0A1B9FZH0"/>
<dbReference type="GeneID" id="30210021"/>